<dbReference type="InterPro" id="IPR013610">
    <property type="entry name" value="ArdC_N"/>
</dbReference>
<evidence type="ECO:0000313" key="5">
    <source>
        <dbReference type="Proteomes" id="UP000255389"/>
    </source>
</evidence>
<feature type="region of interest" description="Disordered" evidence="1">
    <location>
        <begin position="45"/>
        <end position="64"/>
    </location>
</feature>
<evidence type="ECO:0000313" key="4">
    <source>
        <dbReference type="EMBL" id="SUA31414.1"/>
    </source>
</evidence>
<dbReference type="InterPro" id="IPR010359">
    <property type="entry name" value="IrrE_HExxH"/>
</dbReference>
<evidence type="ECO:0000256" key="1">
    <source>
        <dbReference type="SAM" id="MobiDB-lite"/>
    </source>
</evidence>
<organism evidence="4 5">
    <name type="scientific">Mycolicibacterium fortuitum</name>
    <name type="common">Mycobacterium fortuitum</name>
    <dbReference type="NCBI Taxonomy" id="1766"/>
    <lineage>
        <taxon>Bacteria</taxon>
        <taxon>Bacillati</taxon>
        <taxon>Actinomycetota</taxon>
        <taxon>Actinomycetes</taxon>
        <taxon>Mycobacteriales</taxon>
        <taxon>Mycobacteriaceae</taxon>
        <taxon>Mycolicibacterium</taxon>
    </lineage>
</organism>
<dbReference type="AlphaFoldDB" id="A0A378WEC3"/>
<dbReference type="Pfam" id="PF08401">
    <property type="entry name" value="ArdcN"/>
    <property type="match status" value="1"/>
</dbReference>
<dbReference type="Proteomes" id="UP000255389">
    <property type="component" value="Unassembled WGS sequence"/>
</dbReference>
<reference evidence="4 5" key="1">
    <citation type="submission" date="2018-06" db="EMBL/GenBank/DDBJ databases">
        <authorList>
            <consortium name="Pathogen Informatics"/>
            <person name="Doyle S."/>
        </authorList>
    </citation>
    <scope>NUCLEOTIDE SEQUENCE [LARGE SCALE GENOMIC DNA]</scope>
    <source>
        <strain evidence="4 5">NCTC1542</strain>
    </source>
</reference>
<feature type="domain" description="IrrE N-terminal-like" evidence="2">
    <location>
        <begin position="222"/>
        <end position="298"/>
    </location>
</feature>
<accession>A0A378WEC3</accession>
<name>A0A378WEC3_MYCFO</name>
<gene>
    <name evidence="4" type="ORF">NCTC1542_06768</name>
</gene>
<feature type="domain" description="N-terminal" evidence="3">
    <location>
        <begin position="83"/>
        <end position="170"/>
    </location>
</feature>
<evidence type="ECO:0000259" key="3">
    <source>
        <dbReference type="Pfam" id="PF08401"/>
    </source>
</evidence>
<dbReference type="EMBL" id="UGQY01000006">
    <property type="protein sequence ID" value="SUA31414.1"/>
    <property type="molecule type" value="Genomic_DNA"/>
</dbReference>
<sequence>MCRSRTEVGGPRRCSGDTRVQLARASSLVATLEREETDLLQRLDQGGMSGSESQAPDAFSVPEPAATSTVSFADKTTRLEDIRSEIDTAIDNLGTAQNWAQWLEFTERFHNYSLNNQLLIAMQKPDATRVAGFNKWKELGRRVNKDEKAIWVLAPMIKKRKKDDGSGEDERVVTGFKSVPVLDVSQTSGDPLPEPPIVPYSRDSGVAPPRMHSDLEAQVVGHGYRVERRDLGPDAAEGYTDGVNKVVVISNRYSDAHQAQVLAHELAHIELGHMGNTSEYHTRAGGQRPRMEVEAESVAYVVGRRYGLSPGPSSFAYIDGWAHGDKDKVRGTAEAVVAASKRILDRITS</sequence>
<dbReference type="GO" id="GO:0003697">
    <property type="term" value="F:single-stranded DNA binding"/>
    <property type="evidence" value="ECO:0007669"/>
    <property type="project" value="InterPro"/>
</dbReference>
<evidence type="ECO:0000259" key="2">
    <source>
        <dbReference type="Pfam" id="PF06114"/>
    </source>
</evidence>
<dbReference type="Gene3D" id="1.10.10.2910">
    <property type="match status" value="1"/>
</dbReference>
<dbReference type="Pfam" id="PF06114">
    <property type="entry name" value="Peptidase_M78"/>
    <property type="match status" value="1"/>
</dbReference>
<protein>
    <submittedName>
        <fullName evidence="4">LtrC-like protein</fullName>
    </submittedName>
</protein>
<proteinExistence type="predicted"/>